<name>A0A9F7TPL0_ICTPU</name>
<dbReference type="AlphaFoldDB" id="A0A9F7TPL0"/>
<reference evidence="1" key="1">
    <citation type="journal article" date="2016" name="Nat. Commun.">
        <title>The channel catfish genome sequence provides insights into the evolution of scale formation in teleosts.</title>
        <authorList>
            <person name="Liu Z."/>
            <person name="Liu S."/>
            <person name="Yao J."/>
            <person name="Bao L."/>
            <person name="Zhang J."/>
            <person name="Li Y."/>
            <person name="Jiang C."/>
            <person name="Sun L."/>
            <person name="Wang R."/>
            <person name="Zhang Y."/>
            <person name="Zhou T."/>
            <person name="Zeng Q."/>
            <person name="Fu Q."/>
            <person name="Gao S."/>
            <person name="Li N."/>
            <person name="Koren S."/>
            <person name="Jiang Y."/>
            <person name="Zimin A."/>
            <person name="Xu P."/>
            <person name="Phillippy A.M."/>
            <person name="Geng X."/>
            <person name="Song L."/>
            <person name="Sun F."/>
            <person name="Li C."/>
            <person name="Wang X."/>
            <person name="Chen A."/>
            <person name="Jin Y."/>
            <person name="Yuan Z."/>
            <person name="Yang Y."/>
            <person name="Tan S."/>
            <person name="Peatman E."/>
            <person name="Lu J."/>
            <person name="Qin Z."/>
            <person name="Dunham R."/>
            <person name="Li Z."/>
            <person name="Sonstegard T."/>
            <person name="Feng J."/>
            <person name="Danzmann R.G."/>
            <person name="Schroeder S."/>
            <person name="Scheffler B."/>
            <person name="Duke M.V."/>
            <person name="Ballard L."/>
            <person name="Kucuktas H."/>
            <person name="Kaltenboeck L."/>
            <person name="Liu H."/>
            <person name="Armbruster J."/>
            <person name="Xie Y."/>
            <person name="Kirby M.L."/>
            <person name="Tian Y."/>
            <person name="Flanagan M.E."/>
            <person name="Mu W."/>
            <person name="Waldbieser G.C."/>
        </authorList>
    </citation>
    <scope>NUCLEOTIDE SEQUENCE [LARGE SCALE GENOMIC DNA]</scope>
    <source>
        <strain evidence="1">SDA103</strain>
    </source>
</reference>
<accession>A0A9F7TPL0</accession>
<evidence type="ECO:0000313" key="2">
    <source>
        <dbReference type="RefSeq" id="XP_053540498.1"/>
    </source>
</evidence>
<gene>
    <name evidence="3" type="primary">LOC128634226</name>
    <name evidence="2" type="synonym">LOC128634225</name>
</gene>
<evidence type="ECO:0000313" key="1">
    <source>
        <dbReference type="Proteomes" id="UP000221080"/>
    </source>
</evidence>
<protein>
    <submittedName>
        <fullName evidence="2 3">E3 ubiquitin-protein ligase UBR2-like</fullName>
    </submittedName>
</protein>
<dbReference type="Proteomes" id="UP000221080">
    <property type="component" value="Chromosome 12"/>
</dbReference>
<dbReference type="KEGG" id="ipu:128634225"/>
<reference evidence="2 3" key="2">
    <citation type="submission" date="2025-04" db="UniProtKB">
        <authorList>
            <consortium name="RefSeq"/>
        </authorList>
    </citation>
    <scope>IDENTIFICATION</scope>
    <source>
        <tissue evidence="2 3">Blood</tissue>
    </source>
</reference>
<organism evidence="1 3">
    <name type="scientific">Ictalurus punctatus</name>
    <name type="common">Channel catfish</name>
    <name type="synonym">Silurus punctatus</name>
    <dbReference type="NCBI Taxonomy" id="7998"/>
    <lineage>
        <taxon>Eukaryota</taxon>
        <taxon>Metazoa</taxon>
        <taxon>Chordata</taxon>
        <taxon>Craniata</taxon>
        <taxon>Vertebrata</taxon>
        <taxon>Euteleostomi</taxon>
        <taxon>Actinopterygii</taxon>
        <taxon>Neopterygii</taxon>
        <taxon>Teleostei</taxon>
        <taxon>Ostariophysi</taxon>
        <taxon>Siluriformes</taxon>
        <taxon>Ictaluridae</taxon>
        <taxon>Ictalurus</taxon>
    </lineage>
</organism>
<dbReference type="OrthoDB" id="26387at2759"/>
<dbReference type="RefSeq" id="XP_053540499.1">
    <property type="nucleotide sequence ID" value="XM_053684524.1"/>
</dbReference>
<dbReference type="RefSeq" id="XP_053540498.1">
    <property type="nucleotide sequence ID" value="XM_053684523.1"/>
</dbReference>
<dbReference type="GeneID" id="128634226"/>
<dbReference type="KEGG" id="ipu:128634226"/>
<keyword evidence="1" id="KW-1185">Reference proteome</keyword>
<evidence type="ECO:0000313" key="3">
    <source>
        <dbReference type="RefSeq" id="XP_053540499.1"/>
    </source>
</evidence>
<sequence length="134" mass="14843">MSREDPRPFLAISCPSSCDGALVCVGPRPWRARGGERRQMEMCILCHEAQEILPDGTTMVLAAFVQRSTVMSKNRKRPPHNPESCDPLFMHPDLSFVPITAAVATSCTLTAGRDTLRHSRVRMRSGCMSKPVTM</sequence>
<proteinExistence type="predicted"/>